<dbReference type="EMBL" id="RYUT01000003">
    <property type="protein sequence ID" value="RYQ29938.1"/>
    <property type="molecule type" value="Genomic_DNA"/>
</dbReference>
<dbReference type="PANTHER" id="PTHR24094">
    <property type="entry name" value="SECRETED PROTEIN"/>
    <property type="match status" value="1"/>
</dbReference>
<dbReference type="Pfam" id="PF07510">
    <property type="entry name" value="GmrSD_C"/>
    <property type="match status" value="1"/>
</dbReference>
<gene>
    <name evidence="3" type="ORF">PG2017B_1221</name>
</gene>
<dbReference type="Pfam" id="PF05901">
    <property type="entry name" value="Excalibur"/>
    <property type="match status" value="1"/>
</dbReference>
<feature type="region of interest" description="Disordered" evidence="1">
    <location>
        <begin position="35"/>
        <end position="80"/>
    </location>
</feature>
<feature type="domain" description="Excalibur calcium-binding" evidence="2">
    <location>
        <begin position="306"/>
        <end position="342"/>
    </location>
</feature>
<dbReference type="AlphaFoldDB" id="A0A4Q5AKM9"/>
<dbReference type="PANTHER" id="PTHR24094:SF15">
    <property type="entry name" value="AMP-DEPENDENT SYNTHETASE_LIGASE DOMAIN-CONTAINING PROTEIN-RELATED"/>
    <property type="match status" value="1"/>
</dbReference>
<dbReference type="PROSITE" id="PS51257">
    <property type="entry name" value="PROKAR_LIPOPROTEIN"/>
    <property type="match status" value="1"/>
</dbReference>
<dbReference type="Proteomes" id="UP000291920">
    <property type="component" value="Unassembled WGS sequence"/>
</dbReference>
<feature type="region of interest" description="Disordered" evidence="1">
    <location>
        <begin position="316"/>
        <end position="342"/>
    </location>
</feature>
<evidence type="ECO:0000256" key="1">
    <source>
        <dbReference type="SAM" id="MobiDB-lite"/>
    </source>
</evidence>
<dbReference type="SMART" id="SM00894">
    <property type="entry name" value="Excalibur"/>
    <property type="match status" value="1"/>
</dbReference>
<protein>
    <submittedName>
        <fullName evidence="3">Calcium-binding protein</fullName>
    </submittedName>
</protein>
<feature type="compositionally biased region" description="Polar residues" evidence="1">
    <location>
        <begin position="35"/>
        <end position="54"/>
    </location>
</feature>
<evidence type="ECO:0000259" key="2">
    <source>
        <dbReference type="SMART" id="SM00894"/>
    </source>
</evidence>
<comment type="caution">
    <text evidence="3">The sequence shown here is derived from an EMBL/GenBank/DDBJ whole genome shotgun (WGS) entry which is preliminary data.</text>
</comment>
<dbReference type="InterPro" id="IPR008613">
    <property type="entry name" value="Excalibur_Ca-bd_domain"/>
</dbReference>
<accession>A0A4Q5AKM9</accession>
<evidence type="ECO:0000313" key="3">
    <source>
        <dbReference type="EMBL" id="RYQ29938.1"/>
    </source>
</evidence>
<dbReference type="InterPro" id="IPR011089">
    <property type="entry name" value="GmrSD_C"/>
</dbReference>
<reference evidence="3 4" key="1">
    <citation type="submission" date="2018-12" db="EMBL/GenBank/DDBJ databases">
        <title>Unveiling genomic diversity among members of the Bifidobacterium pseudolongum species, a widely distributed gut commensal of the animal kingdom.</title>
        <authorList>
            <person name="Lugli G.A."/>
            <person name="Duranti S."/>
            <person name="Albert K."/>
            <person name="Mancabelli L."/>
            <person name="Napoli S."/>
            <person name="Viappiani A."/>
            <person name="Anzalone R."/>
            <person name="Longhi G."/>
            <person name="Milani C."/>
            <person name="Turroni F."/>
            <person name="Alessandri G."/>
            <person name="Sela D.A."/>
            <person name="Van Sinderen D."/>
            <person name="Ventura M."/>
        </authorList>
    </citation>
    <scope>NUCLEOTIDE SEQUENCE [LARGE SCALE GENOMIC DNA]</scope>
    <source>
        <strain evidence="3 4">2017B</strain>
    </source>
</reference>
<organism evidence="3 4">
    <name type="scientific">Bifidobacterium pseudolongum subsp. globosum</name>
    <dbReference type="NCBI Taxonomy" id="1690"/>
    <lineage>
        <taxon>Bacteria</taxon>
        <taxon>Bacillati</taxon>
        <taxon>Actinomycetota</taxon>
        <taxon>Actinomycetes</taxon>
        <taxon>Bifidobacteriales</taxon>
        <taxon>Bifidobacteriaceae</taxon>
        <taxon>Bifidobacterium</taxon>
    </lineage>
</organism>
<name>A0A4Q5AKM9_9BIFI</name>
<evidence type="ECO:0000313" key="4">
    <source>
        <dbReference type="Proteomes" id="UP000291920"/>
    </source>
</evidence>
<proteinExistence type="predicted"/>
<feature type="region of interest" description="Disordered" evidence="1">
    <location>
        <begin position="282"/>
        <end position="303"/>
    </location>
</feature>
<sequence>MEEWKGMGNLLKRLSTLFVVFVMAVGLMAACASESGSRPASHESTQSRSQTDTQPDGEEDSSSSSGLQSENRDAAAADPGDSSLAVDVLVSLPVKGRASKTGYSRSRFGLSWPDVDDNGCDTRNDILNRDLTDKTHEAGTNDCIVLTGVLNDPYTGKAISFQRGQDTSNAVQIDHVVALSDAWQKGTQQLFAETRVRFANDPYNLLAVDRPANSRKGDGDAAAWLPANKSFRCGYVARQIGVKHKYGLWVTQSEHDAMNGILVSCPTQAVPTDGGVITAIQATPEPAPTPAPQETQQQQSTGTDVYYPNCTAVREAGKAPLHEGDPGYSTKLDRDRDGVACK</sequence>